<proteinExistence type="predicted"/>
<accession>A0A438D6U9</accession>
<dbReference type="EMBL" id="QGNW01001764">
    <property type="protein sequence ID" value="RVW31240.1"/>
    <property type="molecule type" value="Genomic_DNA"/>
</dbReference>
<keyword evidence="1" id="KW-0732">Signal</keyword>
<dbReference type="Pfam" id="PF07727">
    <property type="entry name" value="RVT_2"/>
    <property type="match status" value="1"/>
</dbReference>
<evidence type="ECO:0000313" key="3">
    <source>
        <dbReference type="EMBL" id="RVW31240.1"/>
    </source>
</evidence>
<protein>
    <recommendedName>
        <fullName evidence="2">Reverse transcriptase Ty1/copia-type domain-containing protein</fullName>
    </recommendedName>
</protein>
<dbReference type="InterPro" id="IPR013103">
    <property type="entry name" value="RVT_2"/>
</dbReference>
<feature type="signal peptide" evidence="1">
    <location>
        <begin position="1"/>
        <end position="16"/>
    </location>
</feature>
<sequence>MVFIVFFFSSCFPIFAYHGTSSTSSRSHSCSIVQSTSIFHRINSYIFCGVKYFYFFLLFTSIFRFCPHSYLKIAISFHDYRSKSNIFKPKQLYQTTTTHPLPEAIKPTCVTQALKNVAWRTAMSDELTALFCNGSWKLVPLSGSQNVTSLMLSYMVHFMRMFFMQQPLGFIDHNHPNFVCKLCKAIYGLKHALRAWYNELKAITPISLHAFYELYLIVSFSRTLGIFITSLTNMACAKECATPMSSTSILQLNDGSPSTNAITFL</sequence>
<evidence type="ECO:0000259" key="2">
    <source>
        <dbReference type="Pfam" id="PF07727"/>
    </source>
</evidence>
<dbReference type="Proteomes" id="UP000288805">
    <property type="component" value="Unassembled WGS sequence"/>
</dbReference>
<evidence type="ECO:0000313" key="4">
    <source>
        <dbReference type="Proteomes" id="UP000288805"/>
    </source>
</evidence>
<organism evidence="3 4">
    <name type="scientific">Vitis vinifera</name>
    <name type="common">Grape</name>
    <dbReference type="NCBI Taxonomy" id="29760"/>
    <lineage>
        <taxon>Eukaryota</taxon>
        <taxon>Viridiplantae</taxon>
        <taxon>Streptophyta</taxon>
        <taxon>Embryophyta</taxon>
        <taxon>Tracheophyta</taxon>
        <taxon>Spermatophyta</taxon>
        <taxon>Magnoliopsida</taxon>
        <taxon>eudicotyledons</taxon>
        <taxon>Gunneridae</taxon>
        <taxon>Pentapetalae</taxon>
        <taxon>rosids</taxon>
        <taxon>Vitales</taxon>
        <taxon>Vitaceae</taxon>
        <taxon>Viteae</taxon>
        <taxon>Vitis</taxon>
    </lineage>
</organism>
<comment type="caution">
    <text evidence="3">The sequence shown here is derived from an EMBL/GenBank/DDBJ whole genome shotgun (WGS) entry which is preliminary data.</text>
</comment>
<feature type="domain" description="Reverse transcriptase Ty1/copia-type" evidence="2">
    <location>
        <begin position="161"/>
        <end position="202"/>
    </location>
</feature>
<gene>
    <name evidence="3" type="ORF">CK203_082886</name>
</gene>
<reference evidence="3 4" key="1">
    <citation type="journal article" date="2018" name="PLoS Genet.">
        <title>Population sequencing reveals clonal diversity and ancestral inbreeding in the grapevine cultivar Chardonnay.</title>
        <authorList>
            <person name="Roach M.J."/>
            <person name="Johnson D.L."/>
            <person name="Bohlmann J."/>
            <person name="van Vuuren H.J."/>
            <person name="Jones S.J."/>
            <person name="Pretorius I.S."/>
            <person name="Schmidt S.A."/>
            <person name="Borneman A.R."/>
        </authorList>
    </citation>
    <scope>NUCLEOTIDE SEQUENCE [LARGE SCALE GENOMIC DNA]</scope>
    <source>
        <strain evidence="4">cv. Chardonnay</strain>
        <tissue evidence="3">Leaf</tissue>
    </source>
</reference>
<dbReference type="AlphaFoldDB" id="A0A438D6U9"/>
<feature type="chain" id="PRO_5019336987" description="Reverse transcriptase Ty1/copia-type domain-containing protein" evidence="1">
    <location>
        <begin position="17"/>
        <end position="265"/>
    </location>
</feature>
<name>A0A438D6U9_VITVI</name>
<evidence type="ECO:0000256" key="1">
    <source>
        <dbReference type="SAM" id="SignalP"/>
    </source>
</evidence>